<dbReference type="EMBL" id="BPQG01000026">
    <property type="protein sequence ID" value="GJD43983.1"/>
    <property type="molecule type" value="Genomic_DNA"/>
</dbReference>
<feature type="region of interest" description="Disordered" evidence="1">
    <location>
        <begin position="400"/>
        <end position="419"/>
    </location>
</feature>
<dbReference type="SUPFAM" id="SSF52540">
    <property type="entry name" value="P-loop containing nucleoside triphosphate hydrolases"/>
    <property type="match status" value="1"/>
</dbReference>
<proteinExistence type="predicted"/>
<reference evidence="2 3" key="1">
    <citation type="journal article" date="2021" name="Front. Microbiol.">
        <title>Comprehensive Comparative Genomics and Phenotyping of Methylobacterium Species.</title>
        <authorList>
            <person name="Alessa O."/>
            <person name="Ogura Y."/>
            <person name="Fujitani Y."/>
            <person name="Takami H."/>
            <person name="Hayashi T."/>
            <person name="Sahin N."/>
            <person name="Tani A."/>
        </authorList>
    </citation>
    <scope>NUCLEOTIDE SEQUENCE [LARGE SCALE GENOMIC DNA]</scope>
    <source>
        <strain evidence="2 3">DSM 23679</strain>
    </source>
</reference>
<dbReference type="Proteomes" id="UP001055117">
    <property type="component" value="Unassembled WGS sequence"/>
</dbReference>
<evidence type="ECO:0008006" key="4">
    <source>
        <dbReference type="Google" id="ProtNLM"/>
    </source>
</evidence>
<dbReference type="Gene3D" id="3.40.50.300">
    <property type="entry name" value="P-loop containing nucleotide triphosphate hydrolases"/>
    <property type="match status" value="1"/>
</dbReference>
<gene>
    <name evidence="2" type="ORF">AFCDBAGC_1845</name>
</gene>
<keyword evidence="3" id="KW-1185">Reference proteome</keyword>
<name>A0ABQ4QFF5_9HYPH</name>
<dbReference type="Pfam" id="PF13481">
    <property type="entry name" value="AAA_25"/>
    <property type="match status" value="1"/>
</dbReference>
<comment type="caution">
    <text evidence="2">The sequence shown here is derived from an EMBL/GenBank/DDBJ whole genome shotgun (WGS) entry which is preliminary data.</text>
</comment>
<evidence type="ECO:0000313" key="3">
    <source>
        <dbReference type="Proteomes" id="UP001055117"/>
    </source>
</evidence>
<organism evidence="2 3">
    <name type="scientific">Methylobacterium cerastii</name>
    <dbReference type="NCBI Taxonomy" id="932741"/>
    <lineage>
        <taxon>Bacteria</taxon>
        <taxon>Pseudomonadati</taxon>
        <taxon>Pseudomonadota</taxon>
        <taxon>Alphaproteobacteria</taxon>
        <taxon>Hyphomicrobiales</taxon>
        <taxon>Methylobacteriaceae</taxon>
        <taxon>Methylobacterium</taxon>
    </lineage>
</organism>
<dbReference type="RefSeq" id="WP_238272035.1">
    <property type="nucleotide sequence ID" value="NZ_BPQG01000026.1"/>
</dbReference>
<protein>
    <recommendedName>
        <fullName evidence="4">Plasmid and phage replicative helicase</fullName>
    </recommendedName>
</protein>
<evidence type="ECO:0000313" key="2">
    <source>
        <dbReference type="EMBL" id="GJD43983.1"/>
    </source>
</evidence>
<dbReference type="InterPro" id="IPR027417">
    <property type="entry name" value="P-loop_NTPase"/>
</dbReference>
<evidence type="ECO:0000256" key="1">
    <source>
        <dbReference type="SAM" id="MobiDB-lite"/>
    </source>
</evidence>
<accession>A0ABQ4QFF5</accession>
<sequence>MALNGSPFPEHAIERQPFVQSFNDDDRFAPPEMDTDEAPRPIRATPFVWIDPKTIPRRRWLYGRHYIRRYPTATVAPGGLGKTSLVLVEALAMVTGKPLLGVAVPDKLRVWIWNGEDPREEIERRLAAACLHYGIEAEDIGDRLFIDSGRDTPIIIAQKLGDGVTVMRPVVDAVTAEIRERQIDVMTVDPFVSCHAVPENDNGSIDRVTKTWGGISEAGNCCVELVHHVRKAGAGQTTYTVEDARGGSALIGAVRSARVLNVMSPEEAEKAEVTSSDRRRYFRVDDGKSNMAPPLEKADWRELVGVGLGNDDQDGPEDFVGVVTPWTMPGLFDAVEVGDLRRVQDAIKAGSWAENAQAANWAGFAVADVLGIDAETGGGKTRIKAMLKTWIGNKALKIDRQHDPRNGRDKPMIVAGERV</sequence>